<keyword evidence="5" id="KW-1185">Reference proteome</keyword>
<accession>A0ABS1WZB9</accession>
<dbReference type="InterPro" id="IPR036291">
    <property type="entry name" value="NAD(P)-bd_dom_sf"/>
</dbReference>
<dbReference type="SUPFAM" id="SSF50129">
    <property type="entry name" value="GroES-like"/>
    <property type="match status" value="1"/>
</dbReference>
<evidence type="ECO:0000259" key="3">
    <source>
        <dbReference type="SMART" id="SM00829"/>
    </source>
</evidence>
<dbReference type="SUPFAM" id="SSF51735">
    <property type="entry name" value="NAD(P)-binding Rossmann-fold domains"/>
    <property type="match status" value="1"/>
</dbReference>
<keyword evidence="2" id="KW-0560">Oxidoreductase</keyword>
<dbReference type="InterPro" id="IPR013149">
    <property type="entry name" value="ADH-like_C"/>
</dbReference>
<dbReference type="Pfam" id="PF00107">
    <property type="entry name" value="ADH_zinc_N"/>
    <property type="match status" value="1"/>
</dbReference>
<feature type="domain" description="Enoyl reductase (ER)" evidence="3">
    <location>
        <begin position="11"/>
        <end position="321"/>
    </location>
</feature>
<dbReference type="Pfam" id="PF08240">
    <property type="entry name" value="ADH_N"/>
    <property type="match status" value="1"/>
</dbReference>
<dbReference type="NCBIfam" id="TIGR02824">
    <property type="entry name" value="quinone_pig3"/>
    <property type="match status" value="1"/>
</dbReference>
<keyword evidence="1" id="KW-0521">NADP</keyword>
<dbReference type="CDD" id="cd05276">
    <property type="entry name" value="p53_inducible_oxidoreductase"/>
    <property type="match status" value="1"/>
</dbReference>
<dbReference type="Gene3D" id="3.90.180.10">
    <property type="entry name" value="Medium-chain alcohol dehydrogenases, catalytic domain"/>
    <property type="match status" value="1"/>
</dbReference>
<dbReference type="EMBL" id="JAEVLS010000003">
    <property type="protein sequence ID" value="MBM0106318.1"/>
    <property type="molecule type" value="Genomic_DNA"/>
</dbReference>
<evidence type="ECO:0000256" key="1">
    <source>
        <dbReference type="ARBA" id="ARBA00022857"/>
    </source>
</evidence>
<dbReference type="InterPro" id="IPR020843">
    <property type="entry name" value="ER"/>
</dbReference>
<evidence type="ECO:0000256" key="2">
    <source>
        <dbReference type="ARBA" id="ARBA00023002"/>
    </source>
</evidence>
<dbReference type="InterPro" id="IPR011032">
    <property type="entry name" value="GroES-like_sf"/>
</dbReference>
<dbReference type="InterPro" id="IPR013154">
    <property type="entry name" value="ADH-like_N"/>
</dbReference>
<reference evidence="4 5" key="1">
    <citation type="journal article" date="2021" name="Int. J. Syst. Evol. Microbiol.">
        <title>Steroidobacter gossypii sp. nov., isolated from soil of cotton cropping field.</title>
        <authorList>
            <person name="Huang R."/>
            <person name="Yang S."/>
            <person name="Zhen C."/>
            <person name="Liu W."/>
        </authorList>
    </citation>
    <scope>NUCLEOTIDE SEQUENCE [LARGE SCALE GENOMIC DNA]</scope>
    <source>
        <strain evidence="4 5">S1-65</strain>
    </source>
</reference>
<comment type="caution">
    <text evidence="4">The sequence shown here is derived from an EMBL/GenBank/DDBJ whole genome shotgun (WGS) entry which is preliminary data.</text>
</comment>
<proteinExistence type="predicted"/>
<dbReference type="PANTHER" id="PTHR48106:SF8">
    <property type="entry name" value="OS02G0805600 PROTEIN"/>
    <property type="match status" value="1"/>
</dbReference>
<dbReference type="Gene3D" id="3.40.50.720">
    <property type="entry name" value="NAD(P)-binding Rossmann-like Domain"/>
    <property type="match status" value="1"/>
</dbReference>
<gene>
    <name evidence="4" type="ORF">JM946_16410</name>
</gene>
<dbReference type="PANTHER" id="PTHR48106">
    <property type="entry name" value="QUINONE OXIDOREDUCTASE PIG3-RELATED"/>
    <property type="match status" value="1"/>
</dbReference>
<dbReference type="SMART" id="SM00829">
    <property type="entry name" value="PKS_ER"/>
    <property type="match status" value="1"/>
</dbReference>
<dbReference type="InterPro" id="IPR014189">
    <property type="entry name" value="Quinone_OxRdtase_PIG3"/>
</dbReference>
<name>A0ABS1WZB9_9GAMM</name>
<dbReference type="Proteomes" id="UP000661077">
    <property type="component" value="Unassembled WGS sequence"/>
</dbReference>
<protein>
    <submittedName>
        <fullName evidence="4">NAD(P)H-quinone oxidoreductase</fullName>
    </submittedName>
</protein>
<organism evidence="4 5">
    <name type="scientific">Steroidobacter gossypii</name>
    <dbReference type="NCBI Taxonomy" id="2805490"/>
    <lineage>
        <taxon>Bacteria</taxon>
        <taxon>Pseudomonadati</taxon>
        <taxon>Pseudomonadota</taxon>
        <taxon>Gammaproteobacteria</taxon>
        <taxon>Steroidobacterales</taxon>
        <taxon>Steroidobacteraceae</taxon>
        <taxon>Steroidobacter</taxon>
    </lineage>
</organism>
<evidence type="ECO:0000313" key="5">
    <source>
        <dbReference type="Proteomes" id="UP000661077"/>
    </source>
</evidence>
<evidence type="ECO:0000313" key="4">
    <source>
        <dbReference type="EMBL" id="MBM0106318.1"/>
    </source>
</evidence>
<sequence length="323" mass="33871">MRAIEIRGGKGGPDALAIEHIPTPTVVQGQILIRVRGAGVNRPDIVQRQGFYPPPAGASHILGLEVAGEVAAIGGGVTRWTVGDPVAALLPGGGYAEFAVVDARHALPIPKGLTMVQAAALPETVFTVWSNVFERGRLVAGETVLIHGANSGIGVTAIQMAKACGARVFATARGAEKAARAKQTGADIAIDASAGDWVEPVKAAGGADLVLDMVGRDYFEGNIEVLKPEGRLSVIATLTGHRVELDLRKVMLKRLTLTASTLRAREADEKARLARAIEERVWPWIEAGKVSPLIDKTLPLAEAGAAHAWLESGSHFGKVVLTP</sequence>